<keyword evidence="1" id="KW-0175">Coiled coil</keyword>
<evidence type="ECO:0000256" key="2">
    <source>
        <dbReference type="SAM" id="MobiDB-lite"/>
    </source>
</evidence>
<proteinExistence type="predicted"/>
<comment type="caution">
    <text evidence="3">The sequence shown here is derived from an EMBL/GenBank/DDBJ whole genome shotgun (WGS) entry which is preliminary data.</text>
</comment>
<feature type="region of interest" description="Disordered" evidence="2">
    <location>
        <begin position="380"/>
        <end position="410"/>
    </location>
</feature>
<reference evidence="3 4" key="1">
    <citation type="submission" date="2018-03" db="EMBL/GenBank/DDBJ databases">
        <authorList>
            <person name="Keele B.F."/>
        </authorList>
    </citation>
    <scope>NUCLEOTIDE SEQUENCE [LARGE SCALE GENOMIC DNA]</scope>
    <source>
        <strain evidence="3 4">D20</strain>
    </source>
</reference>
<evidence type="ECO:0000313" key="3">
    <source>
        <dbReference type="EMBL" id="PTD96389.1"/>
    </source>
</evidence>
<accession>A0A2T4IF27</accession>
<evidence type="ECO:0000256" key="1">
    <source>
        <dbReference type="SAM" id="Coils"/>
    </source>
</evidence>
<protein>
    <submittedName>
        <fullName evidence="3">Uncharacterized protein</fullName>
    </submittedName>
</protein>
<dbReference type="AlphaFoldDB" id="A0A2T4IF27"/>
<feature type="coiled-coil region" evidence="1">
    <location>
        <begin position="243"/>
        <end position="332"/>
    </location>
</feature>
<dbReference type="EMBL" id="PZKC01000006">
    <property type="protein sequence ID" value="PTD96389.1"/>
    <property type="molecule type" value="Genomic_DNA"/>
</dbReference>
<organism evidence="3 4">
    <name type="scientific">Pseudothauera lacus</name>
    <dbReference type="NCBI Taxonomy" id="2136175"/>
    <lineage>
        <taxon>Bacteria</taxon>
        <taxon>Pseudomonadati</taxon>
        <taxon>Pseudomonadota</taxon>
        <taxon>Betaproteobacteria</taxon>
        <taxon>Rhodocyclales</taxon>
        <taxon>Zoogloeaceae</taxon>
        <taxon>Pseudothauera</taxon>
    </lineage>
</organism>
<evidence type="ECO:0000313" key="4">
    <source>
        <dbReference type="Proteomes" id="UP000241193"/>
    </source>
</evidence>
<dbReference type="Proteomes" id="UP000241193">
    <property type="component" value="Unassembled WGS sequence"/>
</dbReference>
<reference evidence="3 4" key="2">
    <citation type="submission" date="2018-04" db="EMBL/GenBank/DDBJ databases">
        <title>Thauera lacus sp. nov., isolated from an saline lake in Inner Mongolia, China.</title>
        <authorList>
            <person name="Liang Q.-Y."/>
        </authorList>
    </citation>
    <scope>NUCLEOTIDE SEQUENCE [LARGE SCALE GENOMIC DNA]</scope>
    <source>
        <strain evidence="3 4">D20</strain>
    </source>
</reference>
<feature type="coiled-coil region" evidence="1">
    <location>
        <begin position="492"/>
        <end position="550"/>
    </location>
</feature>
<feature type="coiled-coil region" evidence="1">
    <location>
        <begin position="436"/>
        <end position="463"/>
    </location>
</feature>
<name>A0A2T4IF27_9RHOO</name>
<keyword evidence="4" id="KW-1185">Reference proteome</keyword>
<gene>
    <name evidence="3" type="ORF">C8261_08710</name>
</gene>
<sequence length="684" mass="71226">MQSDLVSFSSIAGKALSLGGLGGAASLTGLLAMAKATADTADEVGKLAQRVGVSTEALSKLQYAAALNDATSSELEKGLSKLNGAIAELASGAGGSAAAALQALGVEAVDAEGKVRGADAVFADLATRFAAMADGPEKTAAAVKIFGEQVGRALIPMLNNGAAGLQALGEEAEKLGVVIGGDLARASAQFNDDLERMAKLAQGAKIAVGQELIPVLNEYLTRILDAKNAGVGLSPDVVFGTGLRDVESTIERLQKQIAELRTGRSIKAGLLATFGDLEGEIKRLENAIKYFEAQRARQRGEAQKQESDTANLQRTQGALQSEMARLATLRAQKEREASSEALKGAVALKAALEAAWKASTEGAQAAAAEARNLLQAADQALTERSQQAQARRNRSNQLPEDSPFASMAGATSPRVLLDEARRAATMAQNAAYHAPAERAEELAQNALKLAKEAEAVASAMEDDNYAAWMLDQIGKVEQAAIKAQSTIAEGKARESEETAAAQQEQLEAAEERIAELRAALESPVNIDADIAEAVSKIKALNLELETLRDKTVTVTVNRVDAGGDLPGFARGGYTGAGSKYQAAGIVHAGEFVVRREALLQPGVLAYLEQLNRSGRLPGYAAGGLVRNIPTGAIVPRAAQSAPRGADVHVHLPTGQTAVIPTDEATAQAVARIFKRAALVRGGRK</sequence>